<dbReference type="Proteomes" id="UP001412239">
    <property type="component" value="Unassembled WGS sequence"/>
</dbReference>
<dbReference type="GO" id="GO:0004553">
    <property type="term" value="F:hydrolase activity, hydrolyzing O-glycosyl compounds"/>
    <property type="evidence" value="ECO:0007669"/>
    <property type="project" value="InterPro"/>
</dbReference>
<dbReference type="AlphaFoldDB" id="A0A292Q6N2"/>
<dbReference type="PANTHER" id="PTHR38121">
    <property type="entry name" value="GH16 DOMAIN-CONTAINING PROTEIN"/>
    <property type="match status" value="1"/>
</dbReference>
<dbReference type="CDD" id="cd00413">
    <property type="entry name" value="Glyco_hydrolase_16"/>
    <property type="match status" value="1"/>
</dbReference>
<reference evidence="3" key="1">
    <citation type="submission" date="2015-10" db="EMBL/GenBank/DDBJ databases">
        <authorList>
            <person name="Regsiter A."/>
            <person name="william w."/>
        </authorList>
    </citation>
    <scope>NUCLEOTIDE SEQUENCE</scope>
    <source>
        <strain evidence="3">Montdore</strain>
    </source>
</reference>
<organism evidence="3 4">
    <name type="scientific">Tuber aestivum</name>
    <name type="common">summer truffle</name>
    <dbReference type="NCBI Taxonomy" id="59557"/>
    <lineage>
        <taxon>Eukaryota</taxon>
        <taxon>Fungi</taxon>
        <taxon>Dikarya</taxon>
        <taxon>Ascomycota</taxon>
        <taxon>Pezizomycotina</taxon>
        <taxon>Pezizomycetes</taxon>
        <taxon>Pezizales</taxon>
        <taxon>Tuberaceae</taxon>
        <taxon>Tuber</taxon>
    </lineage>
</organism>
<keyword evidence="1" id="KW-0732">Signal</keyword>
<dbReference type="EMBL" id="LN890946">
    <property type="protein sequence ID" value="CUS15472.1"/>
    <property type="molecule type" value="Genomic_DNA"/>
</dbReference>
<name>A0A292Q6N2_9PEZI</name>
<dbReference type="Gene3D" id="2.60.120.200">
    <property type="match status" value="1"/>
</dbReference>
<evidence type="ECO:0000313" key="4">
    <source>
        <dbReference type="Proteomes" id="UP001412239"/>
    </source>
</evidence>
<dbReference type="InterPro" id="IPR013320">
    <property type="entry name" value="ConA-like_dom_sf"/>
</dbReference>
<evidence type="ECO:0000313" key="3">
    <source>
        <dbReference type="EMBL" id="CUS15472.1"/>
    </source>
</evidence>
<protein>
    <recommendedName>
        <fullName evidence="2">GH16 domain-containing protein</fullName>
    </recommendedName>
</protein>
<gene>
    <name evidence="3" type="ORF">GSTUAT00000405001</name>
</gene>
<feature type="signal peptide" evidence="1">
    <location>
        <begin position="1"/>
        <end position="23"/>
    </location>
</feature>
<feature type="domain" description="GH16" evidence="2">
    <location>
        <begin position="39"/>
        <end position="284"/>
    </location>
</feature>
<keyword evidence="4" id="KW-1185">Reference proteome</keyword>
<dbReference type="GO" id="GO:0005975">
    <property type="term" value="P:carbohydrate metabolic process"/>
    <property type="evidence" value="ECO:0007669"/>
    <property type="project" value="InterPro"/>
</dbReference>
<feature type="chain" id="PRO_5013104275" description="GH16 domain-containing protein" evidence="1">
    <location>
        <begin position="24"/>
        <end position="372"/>
    </location>
</feature>
<dbReference type="SUPFAM" id="SSF49899">
    <property type="entry name" value="Concanavalin A-like lectins/glucanases"/>
    <property type="match status" value="1"/>
</dbReference>
<evidence type="ECO:0000256" key="1">
    <source>
        <dbReference type="SAM" id="SignalP"/>
    </source>
</evidence>
<dbReference type="PROSITE" id="PS51762">
    <property type="entry name" value="GH16_2"/>
    <property type="match status" value="1"/>
</dbReference>
<proteinExistence type="predicted"/>
<dbReference type="InterPro" id="IPR000757">
    <property type="entry name" value="Beta-glucanase-like"/>
</dbReference>
<evidence type="ECO:0000259" key="2">
    <source>
        <dbReference type="PROSITE" id="PS51762"/>
    </source>
</evidence>
<dbReference type="PANTHER" id="PTHR38121:SF5">
    <property type="entry name" value="GH16 DOMAIN-CONTAINING PROTEIN"/>
    <property type="match status" value="1"/>
</dbReference>
<dbReference type="Pfam" id="PF00722">
    <property type="entry name" value="Glyco_hydro_16"/>
    <property type="match status" value="1"/>
</dbReference>
<sequence>MSTLRAWLLLVALGFMGGPVVNADCECGYSLNSTIFTDLIESDFTLPQNISDNTDWALQDWQVGREASRGPYGRRTRSQNVVSNPSVQHNISAKGVNGDPAGLELFVRRLEDGEEDISVAEADTRRTDMMYGTFRAGIKTTSINGTCGAFFWYLNDTQEIDIEFLSSQLTPTSSSINLVLHSLLTQERGGDAKSTPTFKIISLPFPMDQDFHEYRFDWQPDRVSFYVDSKWMADITNSQYIPQSPGKIILSHWSNGNPLWSGGPPEVDAKMTVSYVKGYFNSSLPSRQEDYKNRCKDRRGSKAICPIPEQNGSPKVGTVHFFSQQPGTDKAPNQTVYTGKPKTSLGSGPAAGRDCWMLVCSVLLASFMSLVL</sequence>
<accession>A0A292Q6N2</accession>